<feature type="domain" description="ABC3 transporter permease C-terminal" evidence="7">
    <location>
        <begin position="689"/>
        <end position="797"/>
    </location>
</feature>
<dbReference type="EMBL" id="JACWMW010000001">
    <property type="protein sequence ID" value="MBD1384979.1"/>
    <property type="molecule type" value="Genomic_DNA"/>
</dbReference>
<keyword evidence="3 6" id="KW-0812">Transmembrane</keyword>
<dbReference type="PROSITE" id="PS51257">
    <property type="entry name" value="PROKAR_LIPOPROTEIN"/>
    <property type="match status" value="1"/>
</dbReference>
<dbReference type="InterPro" id="IPR050250">
    <property type="entry name" value="Macrolide_Exporter_MacB"/>
</dbReference>
<organism evidence="9 10">
    <name type="scientific">Mucilaginibacter rigui</name>
    <dbReference type="NCBI Taxonomy" id="534635"/>
    <lineage>
        <taxon>Bacteria</taxon>
        <taxon>Pseudomonadati</taxon>
        <taxon>Bacteroidota</taxon>
        <taxon>Sphingobacteriia</taxon>
        <taxon>Sphingobacteriales</taxon>
        <taxon>Sphingobacteriaceae</taxon>
        <taxon>Mucilaginibacter</taxon>
    </lineage>
</organism>
<evidence type="ECO:0000313" key="9">
    <source>
        <dbReference type="EMBL" id="MBD1384979.1"/>
    </source>
</evidence>
<keyword evidence="2" id="KW-1003">Cell membrane</keyword>
<evidence type="ECO:0000256" key="5">
    <source>
        <dbReference type="ARBA" id="ARBA00023136"/>
    </source>
</evidence>
<dbReference type="Pfam" id="PF02687">
    <property type="entry name" value="FtsX"/>
    <property type="match status" value="2"/>
</dbReference>
<accession>A0ABR7X305</accession>
<keyword evidence="4 6" id="KW-1133">Transmembrane helix</keyword>
<dbReference type="Pfam" id="PF12704">
    <property type="entry name" value="MacB_PCD"/>
    <property type="match status" value="2"/>
</dbReference>
<evidence type="ECO:0000256" key="2">
    <source>
        <dbReference type="ARBA" id="ARBA00022475"/>
    </source>
</evidence>
<feature type="transmembrane region" description="Helical" evidence="6">
    <location>
        <begin position="689"/>
        <end position="711"/>
    </location>
</feature>
<protein>
    <submittedName>
        <fullName evidence="9">ABC transporter permease</fullName>
    </submittedName>
</protein>
<feature type="domain" description="ABC3 transporter permease C-terminal" evidence="7">
    <location>
        <begin position="302"/>
        <end position="415"/>
    </location>
</feature>
<feature type="transmembrane region" description="Helical" evidence="6">
    <location>
        <begin position="21"/>
        <end position="43"/>
    </location>
</feature>
<feature type="domain" description="MacB-like periplasmic core" evidence="8">
    <location>
        <begin position="452"/>
        <end position="641"/>
    </location>
</feature>
<dbReference type="PANTHER" id="PTHR30572">
    <property type="entry name" value="MEMBRANE COMPONENT OF TRANSPORTER-RELATED"/>
    <property type="match status" value="1"/>
</dbReference>
<feature type="domain" description="MacB-like periplasmic core" evidence="8">
    <location>
        <begin position="20"/>
        <end position="251"/>
    </location>
</feature>
<dbReference type="InterPro" id="IPR025857">
    <property type="entry name" value="MacB_PCD"/>
</dbReference>
<feature type="transmembrane region" description="Helical" evidence="6">
    <location>
        <begin position="723"/>
        <end position="748"/>
    </location>
</feature>
<gene>
    <name evidence="9" type="ORF">IDJ75_06790</name>
</gene>
<keyword evidence="5 6" id="KW-0472">Membrane</keyword>
<comment type="subcellular location">
    <subcellularLocation>
        <location evidence="1">Cell membrane</location>
        <topology evidence="1">Multi-pass membrane protein</topology>
    </subcellularLocation>
</comment>
<feature type="transmembrane region" description="Helical" evidence="6">
    <location>
        <begin position="439"/>
        <end position="459"/>
    </location>
</feature>
<sequence>MFKNHIKIAWRNIIRHKAYSIINISGLSVGIAACLLIFVVLQFELSYNNFHKNFKNIYHIVTQQNEADGTTYNPGVSIPAVDALRTDFPQYKFAALNSSYGSQITVPGANSTNLTDSKKFTESIGVFFIEPQFFDIFDAEWLDGSKQALAEPNMVVIDQKTATKYFGDWKTAMGKTLKMDNLLDLKVAGVIANSPENSDIPLRVLVSYITAKQHRNEYGMVSDWHSISSNHQIFTQLPANVSAENFSKQLVNFTSKNTDLNKKKQFRIHLLQPLGDMHFDTRVGNTLGDHMTSRATLNTLTFIAILIIIMASINFINLSTAQSVGRSKEVGIRKVLGSSRKQLIAQVIGETSLIIFGAVILAVAMAKIALPYLKNIASVPDDISLLSMGSVLFLVVTMIVVILLSGVYPAMVVSGFKPVLALKNKITAASIGGIPLRRALVIAQFAIAQLLIIGTIVAVNQMNFVNEADLGFNKSAVLVIPGSSDSISLSKMQAFKQQLLQNPQVKSVTFASDAPSSENNWGTNFYFDHSEKDPTFNTFLKYGDADYFKTYGLQFAAGKGYDVSDTIRQVVVNETFIHKLGIQKAENAIGKTVRLGGRGTWAPITGVVKDFKTNSLRDAVKPIVISPSKKFESQIALKIETKNLTATVATLQKMWENTYPEYAYNGFFLDENIAQFYRQENQLAMVYKIFAFIAIFISCLGLYGLVSYMAVQRTKEVGVRKVLGASVYSIVLLFSKEFMILIAISFVIAMPVSWYMMSNWLQNFAYRIPLTAGVFVLAIASSIIIAWVTVGYKAVRAALVNPVKSLRSE</sequence>
<evidence type="ECO:0000256" key="4">
    <source>
        <dbReference type="ARBA" id="ARBA00022989"/>
    </source>
</evidence>
<dbReference type="Proteomes" id="UP000618754">
    <property type="component" value="Unassembled WGS sequence"/>
</dbReference>
<feature type="transmembrane region" description="Helical" evidence="6">
    <location>
        <begin position="343"/>
        <end position="365"/>
    </location>
</feature>
<feature type="transmembrane region" description="Helical" evidence="6">
    <location>
        <begin position="300"/>
        <end position="318"/>
    </location>
</feature>
<proteinExistence type="predicted"/>
<dbReference type="InterPro" id="IPR003838">
    <property type="entry name" value="ABC3_permease_C"/>
</dbReference>
<feature type="transmembrane region" description="Helical" evidence="6">
    <location>
        <begin position="385"/>
        <end position="408"/>
    </location>
</feature>
<evidence type="ECO:0000259" key="8">
    <source>
        <dbReference type="Pfam" id="PF12704"/>
    </source>
</evidence>
<evidence type="ECO:0000313" key="10">
    <source>
        <dbReference type="Proteomes" id="UP000618754"/>
    </source>
</evidence>
<evidence type="ECO:0000259" key="7">
    <source>
        <dbReference type="Pfam" id="PF02687"/>
    </source>
</evidence>
<evidence type="ECO:0000256" key="6">
    <source>
        <dbReference type="SAM" id="Phobius"/>
    </source>
</evidence>
<reference evidence="9 10" key="1">
    <citation type="submission" date="2020-09" db="EMBL/GenBank/DDBJ databases">
        <title>Novel species of Mucilaginibacter isolated from a glacier on the Tibetan Plateau.</title>
        <authorList>
            <person name="Liu Q."/>
            <person name="Xin Y.-H."/>
        </authorList>
    </citation>
    <scope>NUCLEOTIDE SEQUENCE [LARGE SCALE GENOMIC DNA]</scope>
    <source>
        <strain evidence="9 10">CGMCC 1.13878</strain>
    </source>
</reference>
<comment type="caution">
    <text evidence="9">The sequence shown here is derived from an EMBL/GenBank/DDBJ whole genome shotgun (WGS) entry which is preliminary data.</text>
</comment>
<keyword evidence="10" id="KW-1185">Reference proteome</keyword>
<dbReference type="RefSeq" id="WP_191174813.1">
    <property type="nucleotide sequence ID" value="NZ_JACWMW010000001.1"/>
</dbReference>
<evidence type="ECO:0000256" key="3">
    <source>
        <dbReference type="ARBA" id="ARBA00022692"/>
    </source>
</evidence>
<evidence type="ECO:0000256" key="1">
    <source>
        <dbReference type="ARBA" id="ARBA00004651"/>
    </source>
</evidence>
<name>A0ABR7X305_9SPHI</name>
<dbReference type="PANTHER" id="PTHR30572:SF18">
    <property type="entry name" value="ABC-TYPE MACROLIDE FAMILY EXPORT SYSTEM PERMEASE COMPONENT 2"/>
    <property type="match status" value="1"/>
</dbReference>
<feature type="transmembrane region" description="Helical" evidence="6">
    <location>
        <begin position="768"/>
        <end position="790"/>
    </location>
</feature>